<dbReference type="EMBL" id="CP002831">
    <property type="protein sequence ID" value="AFC26765.1"/>
    <property type="molecule type" value="Genomic_DNA"/>
</dbReference>
<name>H6L793_SAPGL</name>
<evidence type="ECO:0000313" key="3">
    <source>
        <dbReference type="Proteomes" id="UP000007519"/>
    </source>
</evidence>
<feature type="region of interest" description="Disordered" evidence="1">
    <location>
        <begin position="1"/>
        <end position="68"/>
    </location>
</feature>
<accession>H6L793</accession>
<dbReference type="Proteomes" id="UP000007519">
    <property type="component" value="Chromosome"/>
</dbReference>
<evidence type="ECO:0000256" key="1">
    <source>
        <dbReference type="SAM" id="MobiDB-lite"/>
    </source>
</evidence>
<sequence length="68" mass="7538">MAGRSKKPSAKNPDERPSDVKQWPSGQTEPAKLAKGRANLRAAKRSAEERSEAEAPKQQRAAKRQQEL</sequence>
<proteinExistence type="predicted"/>
<dbReference type="STRING" id="984262.SGRA_4050"/>
<reference evidence="2 3" key="1">
    <citation type="journal article" date="2012" name="Stand. Genomic Sci.">
        <title>Complete genome sequencing and analysis of Saprospira grandis str. Lewin, a predatory marine bacterium.</title>
        <authorList>
            <person name="Saw J.H."/>
            <person name="Yuryev A."/>
            <person name="Kanbe M."/>
            <person name="Hou S."/>
            <person name="Young A.G."/>
            <person name="Aizawa S."/>
            <person name="Alam M."/>
        </authorList>
    </citation>
    <scope>NUCLEOTIDE SEQUENCE [LARGE SCALE GENOMIC DNA]</scope>
    <source>
        <strain evidence="2 3">Lewin</strain>
    </source>
</reference>
<organism evidence="2 3">
    <name type="scientific">Saprospira grandis (strain Lewin)</name>
    <dbReference type="NCBI Taxonomy" id="984262"/>
    <lineage>
        <taxon>Bacteria</taxon>
        <taxon>Pseudomonadati</taxon>
        <taxon>Bacteroidota</taxon>
        <taxon>Saprospiria</taxon>
        <taxon>Saprospirales</taxon>
        <taxon>Saprospiraceae</taxon>
        <taxon>Saprospira</taxon>
    </lineage>
</organism>
<dbReference type="KEGG" id="sgn:SGRA_4050"/>
<keyword evidence="3" id="KW-1185">Reference proteome</keyword>
<feature type="compositionally biased region" description="Basic and acidic residues" evidence="1">
    <location>
        <begin position="45"/>
        <end position="57"/>
    </location>
</feature>
<gene>
    <name evidence="2" type="ordered locus">SGRA_4050</name>
</gene>
<dbReference type="AlphaFoldDB" id="H6L793"/>
<dbReference type="HOGENOM" id="CLU_204670_0_0_10"/>
<protein>
    <submittedName>
        <fullName evidence="2">Uncharacterized protein</fullName>
    </submittedName>
</protein>
<evidence type="ECO:0000313" key="2">
    <source>
        <dbReference type="EMBL" id="AFC26765.1"/>
    </source>
</evidence>